<reference evidence="5 6" key="1">
    <citation type="submission" date="2013-11" db="EMBL/GenBank/DDBJ databases">
        <title>Draft genome of the bovine lungworm Dictyocaulus viviparus.</title>
        <authorList>
            <person name="Mitreva M."/>
        </authorList>
    </citation>
    <scope>NUCLEOTIDE SEQUENCE [LARGE SCALE GENOMIC DNA]</scope>
    <source>
        <strain evidence="5 6">HannoverDv2000</strain>
    </source>
</reference>
<dbReference type="PANTHER" id="PTHR24256">
    <property type="entry name" value="TRYPTASE-RELATED"/>
    <property type="match status" value="1"/>
</dbReference>
<reference evidence="6" key="2">
    <citation type="journal article" date="2016" name="Sci. Rep.">
        <title>Dictyocaulus viviparus genome, variome and transcriptome elucidate lungworm biology and support future intervention.</title>
        <authorList>
            <person name="McNulty S.N."/>
            <person name="Strube C."/>
            <person name="Rosa B.A."/>
            <person name="Martin J.C."/>
            <person name="Tyagi R."/>
            <person name="Choi Y.J."/>
            <person name="Wang Q."/>
            <person name="Hallsworth Pepin K."/>
            <person name="Zhang X."/>
            <person name="Ozersky P."/>
            <person name="Wilson R.K."/>
            <person name="Sternberg P.W."/>
            <person name="Gasser R.B."/>
            <person name="Mitreva M."/>
        </authorList>
    </citation>
    <scope>NUCLEOTIDE SEQUENCE [LARGE SCALE GENOMIC DNA]</scope>
    <source>
        <strain evidence="6">HannoverDv2000</strain>
    </source>
</reference>
<evidence type="ECO:0000256" key="1">
    <source>
        <dbReference type="ARBA" id="ARBA00023157"/>
    </source>
</evidence>
<dbReference type="InterPro" id="IPR043504">
    <property type="entry name" value="Peptidase_S1_PA_chymotrypsin"/>
</dbReference>
<gene>
    <name evidence="5" type="ORF">DICVIV_10076</name>
</gene>
<dbReference type="SUPFAM" id="SSF50494">
    <property type="entry name" value="Trypsin-like serine proteases"/>
    <property type="match status" value="1"/>
</dbReference>
<keyword evidence="3" id="KW-0645">Protease</keyword>
<feature type="domain" description="Peptidase S1" evidence="4">
    <location>
        <begin position="17"/>
        <end position="255"/>
    </location>
</feature>
<dbReference type="PRINTS" id="PR00722">
    <property type="entry name" value="CHYMOTRYPSIN"/>
</dbReference>
<evidence type="ECO:0000256" key="3">
    <source>
        <dbReference type="RuleBase" id="RU363034"/>
    </source>
</evidence>
<dbReference type="Pfam" id="PF00089">
    <property type="entry name" value="Trypsin"/>
    <property type="match status" value="1"/>
</dbReference>
<dbReference type="Proteomes" id="UP000053766">
    <property type="component" value="Unassembled WGS sequence"/>
</dbReference>
<dbReference type="InterPro" id="IPR001314">
    <property type="entry name" value="Peptidase_S1A"/>
</dbReference>
<dbReference type="Gene3D" id="2.40.10.10">
    <property type="entry name" value="Trypsin-like serine proteases"/>
    <property type="match status" value="1"/>
</dbReference>
<dbReference type="InterPro" id="IPR009003">
    <property type="entry name" value="Peptidase_S1_PA"/>
</dbReference>
<dbReference type="PROSITE" id="PS00134">
    <property type="entry name" value="TRYPSIN_HIS"/>
    <property type="match status" value="1"/>
</dbReference>
<accession>A0A0D8XNE2</accession>
<keyword evidence="1" id="KW-1015">Disulfide bond</keyword>
<keyword evidence="3" id="KW-0378">Hydrolase</keyword>
<evidence type="ECO:0000313" key="6">
    <source>
        <dbReference type="Proteomes" id="UP000053766"/>
    </source>
</evidence>
<dbReference type="AlphaFoldDB" id="A0A0D8XNE2"/>
<protein>
    <submittedName>
        <fullName evidence="5">Trypsin</fullName>
    </submittedName>
</protein>
<sequence length="273" mass="30668">MPLDVDLDKGPHRRVRSIGGTKAKQNEFPWVAAYYVHQIRPGFFSRKVSSRACSAVQISKRHVLTAAHCVVKLIRSCKEKGKKYSVLNPDPHVNFYEIFIGSGCTNPERCKHNRTDYSVTEVKVFEEYDPCEKKNDVALLDIVPDISPKHGSPICMTESDGILQKHLTAIGFGYDPIADYWMHGILSDLRSVNLTRVPARKPKRIAMFGHRKGVCKGDSGGPLTQLNSGNYTLQGITIEERAFLPTYVTIQIGFVRTQQHLKCKCPSNIVKAR</sequence>
<evidence type="ECO:0000313" key="5">
    <source>
        <dbReference type="EMBL" id="KJH43891.1"/>
    </source>
</evidence>
<dbReference type="GO" id="GO:0004252">
    <property type="term" value="F:serine-type endopeptidase activity"/>
    <property type="evidence" value="ECO:0007669"/>
    <property type="project" value="InterPro"/>
</dbReference>
<evidence type="ECO:0000256" key="2">
    <source>
        <dbReference type="ARBA" id="ARBA00024195"/>
    </source>
</evidence>
<comment type="similarity">
    <text evidence="2">Belongs to the peptidase S1 family. CLIP subfamily.</text>
</comment>
<dbReference type="InterPro" id="IPR001254">
    <property type="entry name" value="Trypsin_dom"/>
</dbReference>
<dbReference type="InterPro" id="IPR033116">
    <property type="entry name" value="TRYPSIN_SER"/>
</dbReference>
<dbReference type="SMART" id="SM00020">
    <property type="entry name" value="Tryp_SPc"/>
    <property type="match status" value="1"/>
</dbReference>
<dbReference type="PROSITE" id="PS00135">
    <property type="entry name" value="TRYPSIN_SER"/>
    <property type="match status" value="1"/>
</dbReference>
<dbReference type="InterPro" id="IPR018114">
    <property type="entry name" value="TRYPSIN_HIS"/>
</dbReference>
<dbReference type="EMBL" id="KN716517">
    <property type="protein sequence ID" value="KJH43891.1"/>
    <property type="molecule type" value="Genomic_DNA"/>
</dbReference>
<keyword evidence="6" id="KW-1185">Reference proteome</keyword>
<dbReference type="GO" id="GO:0006508">
    <property type="term" value="P:proteolysis"/>
    <property type="evidence" value="ECO:0007669"/>
    <property type="project" value="UniProtKB-KW"/>
</dbReference>
<dbReference type="OrthoDB" id="5830415at2759"/>
<proteinExistence type="inferred from homology"/>
<dbReference type="STRING" id="29172.A0A0D8XNE2"/>
<evidence type="ECO:0000259" key="4">
    <source>
        <dbReference type="PROSITE" id="PS50240"/>
    </source>
</evidence>
<name>A0A0D8XNE2_DICVI</name>
<dbReference type="InterPro" id="IPR051487">
    <property type="entry name" value="Ser/Thr_Proteases_Immune/Dev"/>
</dbReference>
<organism evidence="5 6">
    <name type="scientific">Dictyocaulus viviparus</name>
    <name type="common">Bovine lungworm</name>
    <dbReference type="NCBI Taxonomy" id="29172"/>
    <lineage>
        <taxon>Eukaryota</taxon>
        <taxon>Metazoa</taxon>
        <taxon>Ecdysozoa</taxon>
        <taxon>Nematoda</taxon>
        <taxon>Chromadorea</taxon>
        <taxon>Rhabditida</taxon>
        <taxon>Rhabditina</taxon>
        <taxon>Rhabditomorpha</taxon>
        <taxon>Strongyloidea</taxon>
        <taxon>Metastrongylidae</taxon>
        <taxon>Dictyocaulus</taxon>
    </lineage>
</organism>
<dbReference type="PROSITE" id="PS50240">
    <property type="entry name" value="TRYPSIN_DOM"/>
    <property type="match status" value="1"/>
</dbReference>
<keyword evidence="3" id="KW-0720">Serine protease</keyword>